<keyword evidence="7 9" id="KW-0904">Protein phosphatase</keyword>
<evidence type="ECO:0000256" key="9">
    <source>
        <dbReference type="RuleBase" id="RU003465"/>
    </source>
</evidence>
<name>D8RVS8_SELML</name>
<dbReference type="InterPro" id="IPR015655">
    <property type="entry name" value="PP2C"/>
</dbReference>
<dbReference type="Proteomes" id="UP000001514">
    <property type="component" value="Unassembled WGS sequence"/>
</dbReference>
<dbReference type="InterPro" id="IPR001932">
    <property type="entry name" value="PPM-type_phosphatase-like_dom"/>
</dbReference>
<keyword evidence="5 9" id="KW-0378">Hydrolase</keyword>
<accession>D8RVS8</accession>
<dbReference type="InterPro" id="IPR000222">
    <property type="entry name" value="PP2C_BS"/>
</dbReference>
<dbReference type="KEGG" id="smo:SELMODRAFT_150390"/>
<feature type="compositionally biased region" description="Low complexity" evidence="10">
    <location>
        <begin position="37"/>
        <end position="56"/>
    </location>
</feature>
<sequence>MSGLVPSSSETTPSLSTPPAYESDLISSERHDRRNASSRTSSGSSLSSAGSSGALLDQTQQHRLLPEEQASRDQGGEGGEGGDCVAANDGFPSYGLVSFIGRRKEMEDAATIAGDFLSLPCDIARHSSQDGHHSSHHFFGVYDGHGGSQVAHFCKDRLHVALVEQIKESIALAGFASANEVTCWDTVWEKALESCFLKVDGEIDSMCLRPGNCDKCEVNTGVCCETVGSTAVVAVVSCCRIVIANCGDSRVVLCRGGRAIPLSVDHKPEKEDEMQRIEDAGGRVIFWNGYRVMGMLAMSRAIGDRYLDRFVIPNPDVKCVVRSDEDEFLVLASDGLWDVLTNEQVCEVTRMCLAGRCTSNLDALSAHTHGTETSHARVAAAYLTKLAYNRRSGDNISVLVVDLRSGVAAAAGMLSSVSITSSSSSSSSSPAMPVSTMTSTTTTAAAASTATVAAGSTPTSEVAATP</sequence>
<comment type="cofactor">
    <cofactor evidence="2">
        <name>Mg(2+)</name>
        <dbReference type="ChEBI" id="CHEBI:18420"/>
    </cofactor>
</comment>
<dbReference type="GO" id="GO:0004722">
    <property type="term" value="F:protein serine/threonine phosphatase activity"/>
    <property type="evidence" value="ECO:0000318"/>
    <property type="project" value="GO_Central"/>
</dbReference>
<comment type="cofactor">
    <cofactor evidence="1">
        <name>Mn(2+)</name>
        <dbReference type="ChEBI" id="CHEBI:29035"/>
    </cofactor>
</comment>
<dbReference type="OMA" id="NEVTCWD"/>
<evidence type="ECO:0000259" key="11">
    <source>
        <dbReference type="PROSITE" id="PS51746"/>
    </source>
</evidence>
<feature type="compositionally biased region" description="Low complexity" evidence="10">
    <location>
        <begin position="1"/>
        <end position="19"/>
    </location>
</feature>
<comment type="similarity">
    <text evidence="9">Belongs to the PP2C family.</text>
</comment>
<dbReference type="STRING" id="88036.D8RVS8"/>
<dbReference type="GO" id="GO:1902531">
    <property type="term" value="P:regulation of intracellular signal transduction"/>
    <property type="evidence" value="ECO:0000318"/>
    <property type="project" value="GO_Central"/>
</dbReference>
<evidence type="ECO:0000256" key="7">
    <source>
        <dbReference type="ARBA" id="ARBA00022912"/>
    </source>
</evidence>
<dbReference type="OrthoDB" id="10264738at2759"/>
<evidence type="ECO:0000256" key="8">
    <source>
        <dbReference type="ARBA" id="ARBA00023211"/>
    </source>
</evidence>
<feature type="region of interest" description="Disordered" evidence="10">
    <location>
        <begin position="1"/>
        <end position="56"/>
    </location>
</feature>
<keyword evidence="4" id="KW-0479">Metal-binding</keyword>
<dbReference type="PROSITE" id="PS51746">
    <property type="entry name" value="PPM_2"/>
    <property type="match status" value="1"/>
</dbReference>
<keyword evidence="13" id="KW-1185">Reference proteome</keyword>
<dbReference type="eggNOG" id="KOG0698">
    <property type="taxonomic scope" value="Eukaryota"/>
</dbReference>
<dbReference type="HOGENOM" id="CLU_013173_20_4_1"/>
<dbReference type="GO" id="GO:0046872">
    <property type="term" value="F:metal ion binding"/>
    <property type="evidence" value="ECO:0007669"/>
    <property type="project" value="UniProtKB-KW"/>
</dbReference>
<evidence type="ECO:0000256" key="5">
    <source>
        <dbReference type="ARBA" id="ARBA00022801"/>
    </source>
</evidence>
<dbReference type="Gramene" id="EFJ23827">
    <property type="protein sequence ID" value="EFJ23827"/>
    <property type="gene ID" value="SELMODRAFT_150390"/>
</dbReference>
<evidence type="ECO:0000256" key="3">
    <source>
        <dbReference type="ARBA" id="ARBA00013081"/>
    </source>
</evidence>
<feature type="domain" description="PPM-type phosphatase" evidence="11">
    <location>
        <begin position="93"/>
        <end position="403"/>
    </location>
</feature>
<dbReference type="FunFam" id="3.60.40.10:FF:000041">
    <property type="entry name" value="Protein phosphatase 2C 51"/>
    <property type="match status" value="1"/>
</dbReference>
<dbReference type="InterPro" id="IPR036457">
    <property type="entry name" value="PPM-type-like_dom_sf"/>
</dbReference>
<dbReference type="PANTHER" id="PTHR47992">
    <property type="entry name" value="PROTEIN PHOSPHATASE"/>
    <property type="match status" value="1"/>
</dbReference>
<evidence type="ECO:0000256" key="10">
    <source>
        <dbReference type="SAM" id="MobiDB-lite"/>
    </source>
</evidence>
<dbReference type="CDD" id="cd00143">
    <property type="entry name" value="PP2Cc"/>
    <property type="match status" value="1"/>
</dbReference>
<dbReference type="GO" id="GO:0005634">
    <property type="term" value="C:nucleus"/>
    <property type="evidence" value="ECO:0000318"/>
    <property type="project" value="GO_Central"/>
</dbReference>
<reference evidence="12 13" key="1">
    <citation type="journal article" date="2011" name="Science">
        <title>The Selaginella genome identifies genetic changes associated with the evolution of vascular plants.</title>
        <authorList>
            <person name="Banks J.A."/>
            <person name="Nishiyama T."/>
            <person name="Hasebe M."/>
            <person name="Bowman J.L."/>
            <person name="Gribskov M."/>
            <person name="dePamphilis C."/>
            <person name="Albert V.A."/>
            <person name="Aono N."/>
            <person name="Aoyama T."/>
            <person name="Ambrose B.A."/>
            <person name="Ashton N.W."/>
            <person name="Axtell M.J."/>
            <person name="Barker E."/>
            <person name="Barker M.S."/>
            <person name="Bennetzen J.L."/>
            <person name="Bonawitz N.D."/>
            <person name="Chapple C."/>
            <person name="Cheng C."/>
            <person name="Correa L.G."/>
            <person name="Dacre M."/>
            <person name="DeBarry J."/>
            <person name="Dreyer I."/>
            <person name="Elias M."/>
            <person name="Engstrom E.M."/>
            <person name="Estelle M."/>
            <person name="Feng L."/>
            <person name="Finet C."/>
            <person name="Floyd S.K."/>
            <person name="Frommer W.B."/>
            <person name="Fujita T."/>
            <person name="Gramzow L."/>
            <person name="Gutensohn M."/>
            <person name="Harholt J."/>
            <person name="Hattori M."/>
            <person name="Heyl A."/>
            <person name="Hirai T."/>
            <person name="Hiwatashi Y."/>
            <person name="Ishikawa M."/>
            <person name="Iwata M."/>
            <person name="Karol K.G."/>
            <person name="Koehler B."/>
            <person name="Kolukisaoglu U."/>
            <person name="Kubo M."/>
            <person name="Kurata T."/>
            <person name="Lalonde S."/>
            <person name="Li K."/>
            <person name="Li Y."/>
            <person name="Litt A."/>
            <person name="Lyons E."/>
            <person name="Manning G."/>
            <person name="Maruyama T."/>
            <person name="Michael T.P."/>
            <person name="Mikami K."/>
            <person name="Miyazaki S."/>
            <person name="Morinaga S."/>
            <person name="Murata T."/>
            <person name="Mueller-Roeber B."/>
            <person name="Nelson D.R."/>
            <person name="Obara M."/>
            <person name="Oguri Y."/>
            <person name="Olmstead R.G."/>
            <person name="Onodera N."/>
            <person name="Petersen B.L."/>
            <person name="Pils B."/>
            <person name="Prigge M."/>
            <person name="Rensing S.A."/>
            <person name="Riano-Pachon D.M."/>
            <person name="Roberts A.W."/>
            <person name="Sato Y."/>
            <person name="Scheller H.V."/>
            <person name="Schulz B."/>
            <person name="Schulz C."/>
            <person name="Shakirov E.V."/>
            <person name="Shibagaki N."/>
            <person name="Shinohara N."/>
            <person name="Shippen D.E."/>
            <person name="Soerensen I."/>
            <person name="Sotooka R."/>
            <person name="Sugimoto N."/>
            <person name="Sugita M."/>
            <person name="Sumikawa N."/>
            <person name="Tanurdzic M."/>
            <person name="Theissen G."/>
            <person name="Ulvskov P."/>
            <person name="Wakazuki S."/>
            <person name="Weng J.K."/>
            <person name="Willats W.W."/>
            <person name="Wipf D."/>
            <person name="Wolf P.G."/>
            <person name="Yang L."/>
            <person name="Zimmer A.D."/>
            <person name="Zhu Q."/>
            <person name="Mitros T."/>
            <person name="Hellsten U."/>
            <person name="Loque D."/>
            <person name="Otillar R."/>
            <person name="Salamov A."/>
            <person name="Schmutz J."/>
            <person name="Shapiro H."/>
            <person name="Lindquist E."/>
            <person name="Lucas S."/>
            <person name="Rokhsar D."/>
            <person name="Grigoriev I.V."/>
        </authorList>
    </citation>
    <scope>NUCLEOTIDE SEQUENCE [LARGE SCALE GENOMIC DNA]</scope>
</reference>
<keyword evidence="6" id="KW-0460">Magnesium</keyword>
<dbReference type="Gene3D" id="3.60.40.10">
    <property type="entry name" value="PPM-type phosphatase domain"/>
    <property type="match status" value="1"/>
</dbReference>
<dbReference type="Pfam" id="PF00481">
    <property type="entry name" value="PP2C"/>
    <property type="match status" value="1"/>
</dbReference>
<proteinExistence type="inferred from homology"/>
<dbReference type="FunCoup" id="D8RVS8">
    <property type="interactions" value="504"/>
</dbReference>
<dbReference type="EMBL" id="GL377591">
    <property type="protein sequence ID" value="EFJ23827.1"/>
    <property type="molecule type" value="Genomic_DNA"/>
</dbReference>
<evidence type="ECO:0000256" key="4">
    <source>
        <dbReference type="ARBA" id="ARBA00022723"/>
    </source>
</evidence>
<organism evidence="13">
    <name type="scientific">Selaginella moellendorffii</name>
    <name type="common">Spikemoss</name>
    <dbReference type="NCBI Taxonomy" id="88036"/>
    <lineage>
        <taxon>Eukaryota</taxon>
        <taxon>Viridiplantae</taxon>
        <taxon>Streptophyta</taxon>
        <taxon>Embryophyta</taxon>
        <taxon>Tracheophyta</taxon>
        <taxon>Lycopodiopsida</taxon>
        <taxon>Selaginellales</taxon>
        <taxon>Selaginellaceae</taxon>
        <taxon>Selaginella</taxon>
    </lineage>
</organism>
<dbReference type="SUPFAM" id="SSF81606">
    <property type="entry name" value="PP2C-like"/>
    <property type="match status" value="1"/>
</dbReference>
<dbReference type="GeneID" id="9638162"/>
<evidence type="ECO:0000256" key="1">
    <source>
        <dbReference type="ARBA" id="ARBA00001936"/>
    </source>
</evidence>
<gene>
    <name evidence="12" type="primary">ABI1C-1</name>
    <name evidence="12" type="ORF">SELMODRAFT_150390</name>
</gene>
<dbReference type="PROSITE" id="PS01032">
    <property type="entry name" value="PPM_1"/>
    <property type="match status" value="1"/>
</dbReference>
<evidence type="ECO:0000256" key="2">
    <source>
        <dbReference type="ARBA" id="ARBA00001946"/>
    </source>
</evidence>
<feature type="compositionally biased region" description="Low complexity" evidence="10">
    <location>
        <begin position="419"/>
        <end position="460"/>
    </location>
</feature>
<dbReference type="SMART" id="SM00332">
    <property type="entry name" value="PP2Cc"/>
    <property type="match status" value="1"/>
</dbReference>
<keyword evidence="8" id="KW-0464">Manganese</keyword>
<dbReference type="AlphaFoldDB" id="D8RVS8"/>
<evidence type="ECO:0000313" key="13">
    <source>
        <dbReference type="Proteomes" id="UP000001514"/>
    </source>
</evidence>
<evidence type="ECO:0000313" key="12">
    <source>
        <dbReference type="EMBL" id="EFJ23827.1"/>
    </source>
</evidence>
<protein>
    <recommendedName>
        <fullName evidence="3">protein-serine/threonine phosphatase</fullName>
        <ecNumber evidence="3">3.1.3.16</ecNumber>
    </recommendedName>
</protein>
<evidence type="ECO:0000256" key="6">
    <source>
        <dbReference type="ARBA" id="ARBA00022842"/>
    </source>
</evidence>
<feature type="region of interest" description="Disordered" evidence="10">
    <location>
        <begin position="419"/>
        <end position="466"/>
    </location>
</feature>
<dbReference type="EC" id="3.1.3.16" evidence="3"/>
<dbReference type="InParanoid" id="D8RVS8"/>